<name>A0A812WH64_SYMPI</name>
<dbReference type="Pfam" id="PF03171">
    <property type="entry name" value="2OG-FeII_Oxy"/>
    <property type="match status" value="1"/>
</dbReference>
<dbReference type="SUPFAM" id="SSF51197">
    <property type="entry name" value="Clavaminate synthase-like"/>
    <property type="match status" value="1"/>
</dbReference>
<dbReference type="Proteomes" id="UP000649617">
    <property type="component" value="Unassembled WGS sequence"/>
</dbReference>
<dbReference type="EMBL" id="CAJNIZ010043872">
    <property type="protein sequence ID" value="CAE7671477.1"/>
    <property type="molecule type" value="Genomic_DNA"/>
</dbReference>
<dbReference type="InterPro" id="IPR044861">
    <property type="entry name" value="IPNS-like_FE2OG_OXY"/>
</dbReference>
<gene>
    <name evidence="2" type="primary">2ODD19</name>
    <name evidence="2" type="ORF">SPIL2461_LOCUS18531</name>
</gene>
<proteinExistence type="predicted"/>
<dbReference type="InterPro" id="IPR050231">
    <property type="entry name" value="Iron_ascorbate_oxido_reductase"/>
</dbReference>
<evidence type="ECO:0000313" key="3">
    <source>
        <dbReference type="Proteomes" id="UP000649617"/>
    </source>
</evidence>
<dbReference type="AlphaFoldDB" id="A0A812WH64"/>
<evidence type="ECO:0000259" key="1">
    <source>
        <dbReference type="Pfam" id="PF03171"/>
    </source>
</evidence>
<dbReference type="Gene3D" id="2.60.120.330">
    <property type="entry name" value="B-lactam Antibiotic, Isopenicillin N Synthase, Chain"/>
    <property type="match status" value="1"/>
</dbReference>
<dbReference type="OrthoDB" id="288590at2759"/>
<dbReference type="InterPro" id="IPR027443">
    <property type="entry name" value="IPNS-like_sf"/>
</dbReference>
<feature type="non-terminal residue" evidence="2">
    <location>
        <position position="391"/>
    </location>
</feature>
<organism evidence="2 3">
    <name type="scientific">Symbiodinium pilosum</name>
    <name type="common">Dinoflagellate</name>
    <dbReference type="NCBI Taxonomy" id="2952"/>
    <lineage>
        <taxon>Eukaryota</taxon>
        <taxon>Sar</taxon>
        <taxon>Alveolata</taxon>
        <taxon>Dinophyceae</taxon>
        <taxon>Suessiales</taxon>
        <taxon>Symbiodiniaceae</taxon>
        <taxon>Symbiodinium</taxon>
    </lineage>
</organism>
<evidence type="ECO:0000313" key="2">
    <source>
        <dbReference type="EMBL" id="CAE7671477.1"/>
    </source>
</evidence>
<dbReference type="PANTHER" id="PTHR47990">
    <property type="entry name" value="2-OXOGLUTARATE (2OG) AND FE(II)-DEPENDENT OXYGENASE SUPERFAMILY PROTEIN-RELATED"/>
    <property type="match status" value="1"/>
</dbReference>
<accession>A0A812WH64</accession>
<sequence>MDSWNQSWTVDSWQHPRYRGHGYAQRAWRHDGYKDERAATLSRGWWQSSSSRQYGWEEFRSQSIPPPPRPRQQLRVPQLDLQGQDRGHLLEVLALFGAVYLSPGWEHVGTSEEAEASFRPEYDKWYDLMLEATWKTKKWRSRPCVNERHLRLSGSEDLSRTLLGEAKHHEPDKRFAFGLSESSAKSHFVDWGDLRWAPEGYLTLKAAVARMFESEVASLCSTEKGNRDLLGVKLRLGWERWGRSGLRHCVYPAEGTCSSHTDYGVVTLQFSNGPGLEVFAHGSWHVLEEPPEGGALLFAGDMLERMTNGRIKALPHRVHVQTESLEAAPKLQEEGGGGQPGVRQSHILFLQPDSDTWVAPLRPYLLNNGNDLDPIRYGDWHQMKVRLAFDG</sequence>
<reference evidence="2" key="1">
    <citation type="submission" date="2021-02" db="EMBL/GenBank/DDBJ databases">
        <authorList>
            <person name="Dougan E. K."/>
            <person name="Rhodes N."/>
            <person name="Thang M."/>
            <person name="Chan C."/>
        </authorList>
    </citation>
    <scope>NUCLEOTIDE SEQUENCE</scope>
</reference>
<feature type="domain" description="Isopenicillin N synthase-like Fe(2+) 2OG dioxygenase" evidence="1">
    <location>
        <begin position="257"/>
        <end position="322"/>
    </location>
</feature>
<keyword evidence="3" id="KW-1185">Reference proteome</keyword>
<protein>
    <submittedName>
        <fullName evidence="2">2ODD19 protein</fullName>
    </submittedName>
</protein>
<comment type="caution">
    <text evidence="2">The sequence shown here is derived from an EMBL/GenBank/DDBJ whole genome shotgun (WGS) entry which is preliminary data.</text>
</comment>